<dbReference type="OMA" id="WTQGIFT"/>
<proteinExistence type="predicted"/>
<evidence type="ECO:0000313" key="3">
    <source>
        <dbReference type="Proteomes" id="UP000824469"/>
    </source>
</evidence>
<organism evidence="2 3">
    <name type="scientific">Taxus chinensis</name>
    <name type="common">Chinese yew</name>
    <name type="synonym">Taxus wallichiana var. chinensis</name>
    <dbReference type="NCBI Taxonomy" id="29808"/>
    <lineage>
        <taxon>Eukaryota</taxon>
        <taxon>Viridiplantae</taxon>
        <taxon>Streptophyta</taxon>
        <taxon>Embryophyta</taxon>
        <taxon>Tracheophyta</taxon>
        <taxon>Spermatophyta</taxon>
        <taxon>Pinopsida</taxon>
        <taxon>Pinidae</taxon>
        <taxon>Conifers II</taxon>
        <taxon>Cupressales</taxon>
        <taxon>Taxaceae</taxon>
        <taxon>Taxus</taxon>
    </lineage>
</organism>
<sequence length="696" mass="74735">LVGALNDRILLACSTDANPRQKQTVEIKTRLVGLLEPLLTGWATMQQKFESKLDLSEILYQLTSRFDSLRLTPRSVDVLANGPPVCGDLAVALAQSGPQFTQVLRCKYSIKAHRFMMALSLLKDEFLRSRDYPDCPPTSHLFHLFRQLGQACIKYGQFDSAKETFEVVSDYESMLDLFICHLNPSALRRVAQKLEDTDAESELRRQCERILRVRSSGWTQGIFTNFAAESMVPKGPEWGGGNWEIKTPPGSKNVPQWELSGEVMPYMKTSAGPIPSIIADNIGVYLGTTKGRGTVIDVKEDSLRETFAAGMNSVRKPADLNLVLFKSESSKSRGSDDTSLKRTLVSGSHSLLKAFEGDAVKDEQTKAAEEFKKPLYGADDSSSEEDEAISKRKTIRFKIQDKPITGTTVDVNKVKEATKQFKLGDGLPPPGSRTRSSSGGSQDLSIVLAPPLTPGPQNGTISGAMSEPTPMMMGMGVSAGPIPEDFFQNTISSFQTAASLPPVAVYNQSQNRIFQGTLPPNYQGLPVDFGLPGGGVPPQLPQSTSTASGLYVDSKPLQSVGLPHGGIPPVAEATPVSASSSPFDLGILEASVLGLAGQNTAETQQVYGLGAGASKNLGRPGSPPMVVRPGQVPRGAAASKCFKAGVAHLEQNQLSDAMSCLDEAFLALAKDQSLGLDIKAQAAICAQYKIVVSILQ</sequence>
<feature type="region of interest" description="Disordered" evidence="1">
    <location>
        <begin position="420"/>
        <end position="467"/>
    </location>
</feature>
<dbReference type="PANTHER" id="PTHR19878:SF17">
    <property type="entry name" value="TRANSDUCIN_WD40 REPEAT-LIKE SUPERFAMILY PROTEIN"/>
    <property type="match status" value="1"/>
</dbReference>
<gene>
    <name evidence="2" type="ORF">KI387_029928</name>
</gene>
<feature type="compositionally biased region" description="Low complexity" evidence="1">
    <location>
        <begin position="432"/>
        <end position="441"/>
    </location>
</feature>
<dbReference type="Proteomes" id="UP000824469">
    <property type="component" value="Unassembled WGS sequence"/>
</dbReference>
<protein>
    <submittedName>
        <fullName evidence="2">Uncharacterized protein</fullName>
    </submittedName>
</protein>
<dbReference type="AlphaFoldDB" id="A0AA38CFG8"/>
<comment type="caution">
    <text evidence="2">The sequence shown here is derived from an EMBL/GenBank/DDBJ whole genome shotgun (WGS) entry which is preliminary data.</text>
</comment>
<accession>A0AA38CFG8</accession>
<keyword evidence="3" id="KW-1185">Reference proteome</keyword>
<feature type="non-terminal residue" evidence="2">
    <location>
        <position position="696"/>
    </location>
</feature>
<dbReference type="GO" id="GO:0000045">
    <property type="term" value="P:autophagosome assembly"/>
    <property type="evidence" value="ECO:0007669"/>
    <property type="project" value="InterPro"/>
</dbReference>
<dbReference type="EMBL" id="JAHRHJ020000010">
    <property type="protein sequence ID" value="KAH9298246.1"/>
    <property type="molecule type" value="Genomic_DNA"/>
</dbReference>
<feature type="non-terminal residue" evidence="2">
    <location>
        <position position="1"/>
    </location>
</feature>
<evidence type="ECO:0000313" key="2">
    <source>
        <dbReference type="EMBL" id="KAH9298246.1"/>
    </source>
</evidence>
<dbReference type="PANTHER" id="PTHR19878">
    <property type="entry name" value="AUTOPHAGY PROTEIN 16-LIKE"/>
    <property type="match status" value="1"/>
</dbReference>
<name>A0AA38CFG8_TAXCH</name>
<dbReference type="InterPro" id="IPR045160">
    <property type="entry name" value="ATG16"/>
</dbReference>
<evidence type="ECO:0000256" key="1">
    <source>
        <dbReference type="SAM" id="MobiDB-lite"/>
    </source>
</evidence>
<reference evidence="2 3" key="1">
    <citation type="journal article" date="2021" name="Nat. Plants">
        <title>The Taxus genome provides insights into paclitaxel biosynthesis.</title>
        <authorList>
            <person name="Xiong X."/>
            <person name="Gou J."/>
            <person name="Liao Q."/>
            <person name="Li Y."/>
            <person name="Zhou Q."/>
            <person name="Bi G."/>
            <person name="Li C."/>
            <person name="Du R."/>
            <person name="Wang X."/>
            <person name="Sun T."/>
            <person name="Guo L."/>
            <person name="Liang H."/>
            <person name="Lu P."/>
            <person name="Wu Y."/>
            <person name="Zhang Z."/>
            <person name="Ro D.K."/>
            <person name="Shang Y."/>
            <person name="Huang S."/>
            <person name="Yan J."/>
        </authorList>
    </citation>
    <scope>NUCLEOTIDE SEQUENCE [LARGE SCALE GENOMIC DNA]</scope>
    <source>
        <strain evidence="2">Ta-2019</strain>
    </source>
</reference>